<sequence length="253" mass="27900">MEEQVSGEAEQYIVIAGVVARCRSRIFGGQKFYVQYPYDGSVRAVNRESGGTADVESYVFSSKEAAQQAVLGQTLNPSALTWQAFGLPAIYLAGFHVFRPDAVEEGRRMRESCRKYGFEGLFPLDKENYDNLGRRDTAAMIFYANDGLIREAELVMANLNPFRGAEPDSGTVFECGLGYALGKKLYGYIEDGRSMSERLGASIDPVTGLYSDGMHVENFDLPLNLMLAVPMDIVIGGLEECLIKAQKDYYGAV</sequence>
<reference evidence="2" key="1">
    <citation type="submission" date="2016-10" db="EMBL/GenBank/DDBJ databases">
        <authorList>
            <person name="Varghese N."/>
            <person name="Submissions S."/>
        </authorList>
    </citation>
    <scope>NUCLEOTIDE SEQUENCE [LARGE SCALE GENOMIC DNA]</scope>
    <source>
        <strain evidence="2">CGMCC 1.11012</strain>
    </source>
</reference>
<dbReference type="RefSeq" id="WP_208607134.1">
    <property type="nucleotide sequence ID" value="NZ_CBCSKY010000004.1"/>
</dbReference>
<dbReference type="Gene3D" id="3.40.50.450">
    <property type="match status" value="1"/>
</dbReference>
<proteinExistence type="predicted"/>
<dbReference type="GO" id="GO:0070694">
    <property type="term" value="F:5-hydroxymethyl-dUMP N-hydrolase activity"/>
    <property type="evidence" value="ECO:0007669"/>
    <property type="project" value="TreeGrafter"/>
</dbReference>
<dbReference type="PANTHER" id="PTHR15364">
    <property type="entry name" value="2'-DEOXYNUCLEOSIDE 5'-PHOSPHATE N-HYDROLASE 1"/>
    <property type="match status" value="1"/>
</dbReference>
<dbReference type="InterPro" id="IPR051239">
    <property type="entry name" value="2'-dNMP_N-hydrolase"/>
</dbReference>
<gene>
    <name evidence="1" type="ORF">SAMN05216192_104144</name>
</gene>
<evidence type="ECO:0000313" key="1">
    <source>
        <dbReference type="EMBL" id="SDI28547.1"/>
    </source>
</evidence>
<dbReference type="PANTHER" id="PTHR15364:SF0">
    <property type="entry name" value="2'-DEOXYNUCLEOSIDE 5'-PHOSPHATE N-HYDROLASE 1"/>
    <property type="match status" value="1"/>
</dbReference>
<dbReference type="GO" id="GO:0016740">
    <property type="term" value="F:transferase activity"/>
    <property type="evidence" value="ECO:0007669"/>
    <property type="project" value="UniProtKB-KW"/>
</dbReference>
<dbReference type="AlphaFoldDB" id="A0A1G8JC31"/>
<dbReference type="Proteomes" id="UP000199050">
    <property type="component" value="Unassembled WGS sequence"/>
</dbReference>
<keyword evidence="2" id="KW-1185">Reference proteome</keyword>
<protein>
    <submittedName>
        <fullName evidence="1">Nucleoside 2-deoxyribosyltransferase</fullName>
    </submittedName>
</protein>
<dbReference type="EMBL" id="FNDX01000004">
    <property type="protein sequence ID" value="SDI28547.1"/>
    <property type="molecule type" value="Genomic_DNA"/>
</dbReference>
<dbReference type="GO" id="GO:0009159">
    <property type="term" value="P:deoxyribonucleoside monophosphate catabolic process"/>
    <property type="evidence" value="ECO:0007669"/>
    <property type="project" value="TreeGrafter"/>
</dbReference>
<dbReference type="Pfam" id="PF05014">
    <property type="entry name" value="Nuc_deoxyrib_tr"/>
    <property type="match status" value="1"/>
</dbReference>
<accession>A0A1G8JC31</accession>
<dbReference type="SUPFAM" id="SSF52309">
    <property type="entry name" value="N-(deoxy)ribosyltransferase-like"/>
    <property type="match status" value="1"/>
</dbReference>
<organism evidence="1 2">
    <name type="scientific">Paenibacillus typhae</name>
    <dbReference type="NCBI Taxonomy" id="1174501"/>
    <lineage>
        <taxon>Bacteria</taxon>
        <taxon>Bacillati</taxon>
        <taxon>Bacillota</taxon>
        <taxon>Bacilli</taxon>
        <taxon>Bacillales</taxon>
        <taxon>Paenibacillaceae</taxon>
        <taxon>Paenibacillus</taxon>
    </lineage>
</organism>
<name>A0A1G8JC31_9BACL</name>
<dbReference type="InterPro" id="IPR007710">
    <property type="entry name" value="Nucleoside_deoxyribTrfase"/>
</dbReference>
<dbReference type="STRING" id="1174501.SAMN05216192_104144"/>
<keyword evidence="1" id="KW-0808">Transferase</keyword>
<evidence type="ECO:0000313" key="2">
    <source>
        <dbReference type="Proteomes" id="UP000199050"/>
    </source>
</evidence>